<dbReference type="Proteomes" id="UP001055811">
    <property type="component" value="Linkage Group LG08"/>
</dbReference>
<comment type="caution">
    <text evidence="1">The sequence shown here is derived from an EMBL/GenBank/DDBJ whole genome shotgun (WGS) entry which is preliminary data.</text>
</comment>
<accession>A0ACB8ZPG4</accession>
<organism evidence="1 2">
    <name type="scientific">Cichorium intybus</name>
    <name type="common">Chicory</name>
    <dbReference type="NCBI Taxonomy" id="13427"/>
    <lineage>
        <taxon>Eukaryota</taxon>
        <taxon>Viridiplantae</taxon>
        <taxon>Streptophyta</taxon>
        <taxon>Embryophyta</taxon>
        <taxon>Tracheophyta</taxon>
        <taxon>Spermatophyta</taxon>
        <taxon>Magnoliopsida</taxon>
        <taxon>eudicotyledons</taxon>
        <taxon>Gunneridae</taxon>
        <taxon>Pentapetalae</taxon>
        <taxon>asterids</taxon>
        <taxon>campanulids</taxon>
        <taxon>Asterales</taxon>
        <taxon>Asteraceae</taxon>
        <taxon>Cichorioideae</taxon>
        <taxon>Cichorieae</taxon>
        <taxon>Cichoriinae</taxon>
        <taxon>Cichorium</taxon>
    </lineage>
</organism>
<evidence type="ECO:0000313" key="1">
    <source>
        <dbReference type="EMBL" id="KAI3699447.1"/>
    </source>
</evidence>
<gene>
    <name evidence="1" type="ORF">L2E82_43767</name>
</gene>
<protein>
    <submittedName>
        <fullName evidence="1">Uncharacterized protein</fullName>
    </submittedName>
</protein>
<reference evidence="1 2" key="2">
    <citation type="journal article" date="2022" name="Mol. Ecol. Resour.">
        <title>The genomes of chicory, endive, great burdock and yacon provide insights into Asteraceae paleo-polyploidization history and plant inulin production.</title>
        <authorList>
            <person name="Fan W."/>
            <person name="Wang S."/>
            <person name="Wang H."/>
            <person name="Wang A."/>
            <person name="Jiang F."/>
            <person name="Liu H."/>
            <person name="Zhao H."/>
            <person name="Xu D."/>
            <person name="Zhang Y."/>
        </authorList>
    </citation>
    <scope>NUCLEOTIDE SEQUENCE [LARGE SCALE GENOMIC DNA]</scope>
    <source>
        <strain evidence="2">cv. Punajuju</strain>
        <tissue evidence="1">Leaves</tissue>
    </source>
</reference>
<evidence type="ECO:0000313" key="2">
    <source>
        <dbReference type="Proteomes" id="UP001055811"/>
    </source>
</evidence>
<dbReference type="EMBL" id="CM042016">
    <property type="protein sequence ID" value="KAI3699447.1"/>
    <property type="molecule type" value="Genomic_DNA"/>
</dbReference>
<name>A0ACB8ZPG4_CICIN</name>
<reference evidence="2" key="1">
    <citation type="journal article" date="2022" name="Mol. Ecol. Resour.">
        <title>The genomes of chicory, endive, great burdock and yacon provide insights into Asteraceae palaeo-polyploidization history and plant inulin production.</title>
        <authorList>
            <person name="Fan W."/>
            <person name="Wang S."/>
            <person name="Wang H."/>
            <person name="Wang A."/>
            <person name="Jiang F."/>
            <person name="Liu H."/>
            <person name="Zhao H."/>
            <person name="Xu D."/>
            <person name="Zhang Y."/>
        </authorList>
    </citation>
    <scope>NUCLEOTIDE SEQUENCE [LARGE SCALE GENOMIC DNA]</scope>
    <source>
        <strain evidence="2">cv. Punajuju</strain>
    </source>
</reference>
<proteinExistence type="predicted"/>
<sequence length="91" mass="10070">MCPPIVAGFGVQFEEVSNIRDVPDHQSGGVCGPPRDEILIFELLELKHDVADNGSGTWFLQDLLGKRDVAVQLGFLFIPLRKTGLISFQIF</sequence>
<keyword evidence="2" id="KW-1185">Reference proteome</keyword>